<evidence type="ECO:0000313" key="6">
    <source>
        <dbReference type="EMBL" id="MBM9623975.1"/>
    </source>
</evidence>
<keyword evidence="7" id="KW-1185">Reference proteome</keyword>
<dbReference type="EMBL" id="JAFEJA010000002">
    <property type="protein sequence ID" value="MBM9623975.1"/>
    <property type="molecule type" value="Genomic_DNA"/>
</dbReference>
<organism evidence="6 7">
    <name type="scientific">Streptomyces zhihengii</name>
    <dbReference type="NCBI Taxonomy" id="1818004"/>
    <lineage>
        <taxon>Bacteria</taxon>
        <taxon>Bacillati</taxon>
        <taxon>Actinomycetota</taxon>
        <taxon>Actinomycetes</taxon>
        <taxon>Kitasatosporales</taxon>
        <taxon>Streptomycetaceae</taxon>
        <taxon>Streptomyces</taxon>
    </lineage>
</organism>
<feature type="transmembrane region" description="Helical" evidence="4">
    <location>
        <begin position="42"/>
        <end position="62"/>
    </location>
</feature>
<protein>
    <submittedName>
        <fullName evidence="6">S26 family signal peptidase</fullName>
    </submittedName>
</protein>
<dbReference type="PANTHER" id="PTHR43390:SF1">
    <property type="entry name" value="CHLOROPLAST PROCESSING PEPTIDASE"/>
    <property type="match status" value="1"/>
</dbReference>
<feature type="domain" description="Peptidase S26" evidence="5">
    <location>
        <begin position="76"/>
        <end position="169"/>
    </location>
</feature>
<sequence length="267" mass="28798">MTLEPRTDQGVVRVRHASCGPAPRAAVPRPEDPHRRRSGSSAAVTGALALAAAATITVGAYLTPERGLLYAILPLLLGVLLVARRLLARRIASVTVRGRSMEPSYHEGDRVLVRRIRTPAAGQVVVVEQPGVDGQWLGPPLPAGADNARMSRRRWLIKRVEAVPGDPVPRAGFPSLSQAKEDAVPPGKVVLVGDNQRLSLDSRLIGYFPAERVLGVVVRGAHPAPGHRTTRERKSHRIAAQATRAGRATHNTTSHYPEHTPKRKESS</sequence>
<proteinExistence type="inferred from homology"/>
<dbReference type="PANTHER" id="PTHR43390">
    <property type="entry name" value="SIGNAL PEPTIDASE I"/>
    <property type="match status" value="1"/>
</dbReference>
<evidence type="ECO:0000256" key="4">
    <source>
        <dbReference type="SAM" id="Phobius"/>
    </source>
</evidence>
<dbReference type="SUPFAM" id="SSF51306">
    <property type="entry name" value="LexA/Signal peptidase"/>
    <property type="match status" value="1"/>
</dbReference>
<evidence type="ECO:0000313" key="7">
    <source>
        <dbReference type="Proteomes" id="UP000664109"/>
    </source>
</evidence>
<feature type="compositionally biased region" description="Basic residues" evidence="3">
    <location>
        <begin position="228"/>
        <end position="237"/>
    </location>
</feature>
<feature type="region of interest" description="Disordered" evidence="3">
    <location>
        <begin position="222"/>
        <end position="267"/>
    </location>
</feature>
<dbReference type="Proteomes" id="UP000664109">
    <property type="component" value="Unassembled WGS sequence"/>
</dbReference>
<keyword evidence="4" id="KW-0472">Membrane</keyword>
<comment type="subcellular location">
    <subcellularLocation>
        <location evidence="1">Cell membrane</location>
        <topology evidence="1">Single-pass type II membrane protein</topology>
    </subcellularLocation>
</comment>
<dbReference type="PRINTS" id="PR00727">
    <property type="entry name" value="LEADERPTASE"/>
</dbReference>
<feature type="region of interest" description="Disordered" evidence="3">
    <location>
        <begin position="20"/>
        <end position="40"/>
    </location>
</feature>
<keyword evidence="4" id="KW-0812">Transmembrane</keyword>
<reference evidence="6 7" key="1">
    <citation type="journal article" date="2016" name="Arch. Microbiol.">
        <title>Streptomyces zhihengii sp. nov., isolated from rhizospheric soil of Psammosilene tunicoides.</title>
        <authorList>
            <person name="Huang M.J."/>
            <person name="Fei J.J."/>
            <person name="Salam N."/>
            <person name="Kim C.J."/>
            <person name="Hozzein W.N."/>
            <person name="Xiao M."/>
            <person name="Huang H.Q."/>
            <person name="Li W.J."/>
        </authorList>
    </citation>
    <scope>NUCLEOTIDE SEQUENCE [LARGE SCALE GENOMIC DNA]</scope>
    <source>
        <strain evidence="6 7">YIM T102</strain>
    </source>
</reference>
<dbReference type="InterPro" id="IPR036286">
    <property type="entry name" value="LexA/Signal_pep-like_sf"/>
</dbReference>
<dbReference type="InterPro" id="IPR000223">
    <property type="entry name" value="Pept_S26A_signal_pept_1"/>
</dbReference>
<gene>
    <name evidence="6" type="ORF">JE024_35925</name>
</gene>
<feature type="domain" description="Peptidase S26" evidence="5">
    <location>
        <begin position="179"/>
        <end position="217"/>
    </location>
</feature>
<dbReference type="CDD" id="cd06462">
    <property type="entry name" value="Peptidase_S24_S26"/>
    <property type="match status" value="1"/>
</dbReference>
<evidence type="ECO:0000256" key="1">
    <source>
        <dbReference type="ARBA" id="ARBA00004401"/>
    </source>
</evidence>
<dbReference type="InterPro" id="IPR019533">
    <property type="entry name" value="Peptidase_S26"/>
</dbReference>
<name>A0ABS2V2B4_9ACTN</name>
<evidence type="ECO:0000256" key="3">
    <source>
        <dbReference type="SAM" id="MobiDB-lite"/>
    </source>
</evidence>
<evidence type="ECO:0000256" key="2">
    <source>
        <dbReference type="ARBA" id="ARBA00009370"/>
    </source>
</evidence>
<accession>A0ABS2V2B4</accession>
<keyword evidence="4" id="KW-1133">Transmembrane helix</keyword>
<feature type="compositionally biased region" description="Basic and acidic residues" evidence="3">
    <location>
        <begin position="256"/>
        <end position="267"/>
    </location>
</feature>
<comment type="similarity">
    <text evidence="2">Belongs to the peptidase S26 family.</text>
</comment>
<evidence type="ECO:0000259" key="5">
    <source>
        <dbReference type="Pfam" id="PF10502"/>
    </source>
</evidence>
<dbReference type="Pfam" id="PF10502">
    <property type="entry name" value="Peptidase_S26"/>
    <property type="match status" value="2"/>
</dbReference>
<comment type="caution">
    <text evidence="6">The sequence shown here is derived from an EMBL/GenBank/DDBJ whole genome shotgun (WGS) entry which is preliminary data.</text>
</comment>
<dbReference type="Gene3D" id="2.10.109.10">
    <property type="entry name" value="Umud Fragment, subunit A"/>
    <property type="match status" value="1"/>
</dbReference>
<feature type="transmembrane region" description="Helical" evidence="4">
    <location>
        <begin position="68"/>
        <end position="87"/>
    </location>
</feature>